<dbReference type="Gene3D" id="3.40.50.2000">
    <property type="entry name" value="Glycogen Phosphorylase B"/>
    <property type="match status" value="2"/>
</dbReference>
<dbReference type="OrthoDB" id="9806887at2"/>
<dbReference type="PANTHER" id="PTHR12526:SF640">
    <property type="entry name" value="COLANIC ACID BIOSYNTHESIS GLYCOSYLTRANSFERASE WCAL-RELATED"/>
    <property type="match status" value="1"/>
</dbReference>
<evidence type="ECO:0000259" key="4">
    <source>
        <dbReference type="Pfam" id="PF00534"/>
    </source>
</evidence>
<keyword evidence="7" id="KW-1185">Reference proteome</keyword>
<evidence type="ECO:0000256" key="3">
    <source>
        <dbReference type="ARBA" id="ARBA00022679"/>
    </source>
</evidence>
<protein>
    <submittedName>
        <fullName evidence="6">Glycosyltransferase involved in cell wall biosynthesis</fullName>
    </submittedName>
</protein>
<keyword evidence="3 6" id="KW-0808">Transferase</keyword>
<dbReference type="GO" id="GO:0016757">
    <property type="term" value="F:glycosyltransferase activity"/>
    <property type="evidence" value="ECO:0007669"/>
    <property type="project" value="UniProtKB-KW"/>
</dbReference>
<evidence type="ECO:0000256" key="2">
    <source>
        <dbReference type="ARBA" id="ARBA00022676"/>
    </source>
</evidence>
<dbReference type="CDD" id="cd03801">
    <property type="entry name" value="GT4_PimA-like"/>
    <property type="match status" value="1"/>
</dbReference>
<dbReference type="PANTHER" id="PTHR12526">
    <property type="entry name" value="GLYCOSYLTRANSFERASE"/>
    <property type="match status" value="1"/>
</dbReference>
<evidence type="ECO:0000313" key="6">
    <source>
        <dbReference type="EMBL" id="REF31033.1"/>
    </source>
</evidence>
<gene>
    <name evidence="6" type="ORF">DFJ65_2074</name>
</gene>
<accession>A0A3D9URB7</accession>
<feature type="domain" description="Glycosyl transferase family 1" evidence="4">
    <location>
        <begin position="181"/>
        <end position="342"/>
    </location>
</feature>
<evidence type="ECO:0000313" key="7">
    <source>
        <dbReference type="Proteomes" id="UP000256253"/>
    </source>
</evidence>
<keyword evidence="2" id="KW-0328">Glycosyltransferase</keyword>
<dbReference type="Proteomes" id="UP000256253">
    <property type="component" value="Unassembled WGS sequence"/>
</dbReference>
<dbReference type="Pfam" id="PF13439">
    <property type="entry name" value="Glyco_transf_4"/>
    <property type="match status" value="1"/>
</dbReference>
<comment type="similarity">
    <text evidence="1">Belongs to the glycosyltransferase group 1 family. Glycosyltransferase 4 subfamily.</text>
</comment>
<proteinExistence type="inferred from homology"/>
<dbReference type="EMBL" id="QTUA01000001">
    <property type="protein sequence ID" value="REF31033.1"/>
    <property type="molecule type" value="Genomic_DNA"/>
</dbReference>
<evidence type="ECO:0000256" key="1">
    <source>
        <dbReference type="ARBA" id="ARBA00009481"/>
    </source>
</evidence>
<dbReference type="InterPro" id="IPR028098">
    <property type="entry name" value="Glyco_trans_4-like_N"/>
</dbReference>
<comment type="caution">
    <text evidence="6">The sequence shown here is derived from an EMBL/GenBank/DDBJ whole genome shotgun (WGS) entry which is preliminary data.</text>
</comment>
<reference evidence="6 7" key="1">
    <citation type="submission" date="2018-08" db="EMBL/GenBank/DDBJ databases">
        <title>Sequencing the genomes of 1000 actinobacteria strains.</title>
        <authorList>
            <person name="Klenk H.-P."/>
        </authorList>
    </citation>
    <scope>NUCLEOTIDE SEQUENCE [LARGE SCALE GENOMIC DNA]</scope>
    <source>
        <strain evidence="6 7">DSM 22967</strain>
    </source>
</reference>
<sequence>MAYSVLLLNWRDLGHPEAGGAEKYLVEVAEGLAARGHHVTFRTALYPGALPREVVNGVNYIRKGGHYSVYTRAIASQAVRRLRADVVVDVQNGVPFLSTAALPHHPVVNLVHHVHREQWPVAFNPTVAKIGWQLESALAPFAYRRAQYVAVSETTRRELVALGVDGDRVAIIPNGTDLTNQDARPADHPVVTVLGRLVPHKRVEIAIRAVAALRNKIPGIELRVVGSGYWLGELRDLSRDLGIADQVVFTGHVSEWEKRRILSESWVLALPSIKEGWGLVVVEAATHHTPSIAYRSAGGVADSIQEGRTGLLVDDGQEPFTGALEALLADEKLRHTLGDEAARFAAQFTWPQAVQKWENLLQEVIDCYHS</sequence>
<dbReference type="RefSeq" id="WP_115922941.1">
    <property type="nucleotide sequence ID" value="NZ_QTUA01000001.1"/>
</dbReference>
<dbReference type="Pfam" id="PF00534">
    <property type="entry name" value="Glycos_transf_1"/>
    <property type="match status" value="1"/>
</dbReference>
<evidence type="ECO:0000259" key="5">
    <source>
        <dbReference type="Pfam" id="PF13439"/>
    </source>
</evidence>
<dbReference type="SUPFAM" id="SSF53756">
    <property type="entry name" value="UDP-Glycosyltransferase/glycogen phosphorylase"/>
    <property type="match status" value="1"/>
</dbReference>
<name>A0A3D9URB7_9MICO</name>
<organism evidence="6 7">
    <name type="scientific">Calidifontibacter indicus</name>
    <dbReference type="NCBI Taxonomy" id="419650"/>
    <lineage>
        <taxon>Bacteria</taxon>
        <taxon>Bacillati</taxon>
        <taxon>Actinomycetota</taxon>
        <taxon>Actinomycetes</taxon>
        <taxon>Micrococcales</taxon>
        <taxon>Dermacoccaceae</taxon>
        <taxon>Calidifontibacter</taxon>
    </lineage>
</organism>
<dbReference type="InterPro" id="IPR001296">
    <property type="entry name" value="Glyco_trans_1"/>
</dbReference>
<dbReference type="AlphaFoldDB" id="A0A3D9URB7"/>
<feature type="domain" description="Glycosyltransferase subfamily 4-like N-terminal" evidence="5">
    <location>
        <begin position="19"/>
        <end position="179"/>
    </location>
</feature>